<dbReference type="GO" id="GO:0003677">
    <property type="term" value="F:DNA binding"/>
    <property type="evidence" value="ECO:0007669"/>
    <property type="project" value="InterPro"/>
</dbReference>
<feature type="region of interest" description="Disordered" evidence="1">
    <location>
        <begin position="1"/>
        <end position="29"/>
    </location>
</feature>
<comment type="caution">
    <text evidence="3">The sequence shown here is derived from an EMBL/GenBank/DDBJ whole genome shotgun (WGS) entry which is preliminary data.</text>
</comment>
<feature type="compositionally biased region" description="Basic and acidic residues" evidence="1">
    <location>
        <begin position="253"/>
        <end position="276"/>
    </location>
</feature>
<reference evidence="3 4" key="1">
    <citation type="journal article" date="2019" name="Nat. Med.">
        <title>A library of human gut bacterial isolates paired with longitudinal multiomics data enables mechanistic microbiome research.</title>
        <authorList>
            <person name="Poyet M."/>
            <person name="Groussin M."/>
            <person name="Gibbons S.M."/>
            <person name="Avila-Pacheco J."/>
            <person name="Jiang X."/>
            <person name="Kearney S.M."/>
            <person name="Perrotta A.R."/>
            <person name="Berdy B."/>
            <person name="Zhao S."/>
            <person name="Lieberman T.D."/>
            <person name="Swanson P.K."/>
            <person name="Smith M."/>
            <person name="Roesemann S."/>
            <person name="Alexander J.E."/>
            <person name="Rich S.A."/>
            <person name="Livny J."/>
            <person name="Vlamakis H."/>
            <person name="Clish C."/>
            <person name="Bullock K."/>
            <person name="Deik A."/>
            <person name="Scott J."/>
            <person name="Pierce K.A."/>
            <person name="Xavier R.J."/>
            <person name="Alm E.J."/>
        </authorList>
    </citation>
    <scope>NUCLEOTIDE SEQUENCE [LARGE SCALE GENOMIC DNA]</scope>
    <source>
        <strain evidence="3 4">BIOML-A13</strain>
    </source>
</reference>
<gene>
    <name evidence="3" type="ORF">GBA83_10070</name>
</gene>
<dbReference type="GO" id="GO:0006260">
    <property type="term" value="P:DNA replication"/>
    <property type="evidence" value="ECO:0007669"/>
    <property type="project" value="InterPro"/>
</dbReference>
<dbReference type="EMBL" id="WDOP01000024">
    <property type="protein sequence ID" value="KAB7485553.1"/>
    <property type="molecule type" value="Genomic_DNA"/>
</dbReference>
<dbReference type="Pfam" id="PF01719">
    <property type="entry name" value="Rep_OBD"/>
    <property type="match status" value="1"/>
</dbReference>
<proteinExistence type="predicted"/>
<dbReference type="InterPro" id="IPR002631">
    <property type="entry name" value="Plasmid_rep_OBD"/>
</dbReference>
<evidence type="ECO:0000313" key="3">
    <source>
        <dbReference type="EMBL" id="KAB7485553.1"/>
    </source>
</evidence>
<evidence type="ECO:0000259" key="2">
    <source>
        <dbReference type="Pfam" id="PF01719"/>
    </source>
</evidence>
<dbReference type="Proteomes" id="UP000451386">
    <property type="component" value="Unassembled WGS sequence"/>
</dbReference>
<accession>A0A7J5TLL5</accession>
<organism evidence="3 4">
    <name type="scientific">Bifidobacterium bifidum</name>
    <dbReference type="NCBI Taxonomy" id="1681"/>
    <lineage>
        <taxon>Bacteria</taxon>
        <taxon>Bacillati</taxon>
        <taxon>Actinomycetota</taxon>
        <taxon>Actinomycetes</taxon>
        <taxon>Bifidobacteriales</taxon>
        <taxon>Bifidobacteriaceae</taxon>
        <taxon>Bifidobacterium</taxon>
    </lineage>
</organism>
<dbReference type="GO" id="GO:0003916">
    <property type="term" value="F:DNA topoisomerase activity"/>
    <property type="evidence" value="ECO:0007669"/>
    <property type="project" value="InterPro"/>
</dbReference>
<evidence type="ECO:0000313" key="4">
    <source>
        <dbReference type="Proteomes" id="UP000451386"/>
    </source>
</evidence>
<protein>
    <submittedName>
        <fullName evidence="3">RepB protein</fullName>
    </submittedName>
</protein>
<evidence type="ECO:0000256" key="1">
    <source>
        <dbReference type="SAM" id="MobiDB-lite"/>
    </source>
</evidence>
<dbReference type="Gene3D" id="3.40.1310.30">
    <property type="match status" value="1"/>
</dbReference>
<name>A0A7J5TLL5_BIFBI</name>
<feature type="region of interest" description="Disordered" evidence="1">
    <location>
        <begin position="253"/>
        <end position="305"/>
    </location>
</feature>
<sequence>MTRLAMGEASAKAQTQQSRRLKGVWGPTTTAPIRDVRCEKGENMTDDNTQTSLNDKGRYWAGLIYPDSCPDDWKATMQMSGLQILVSPVHDKDIEDPKTGKLKKPHRHVVAMWTNTTTRRNATRFFEQFNGPKTILRVESPRGMARYLVHLDNPEKVQYLPEDVIEINGADWKKIALTDEERPEVMELLELIEEWEVHGYFELLKLCELKKPKLLPVAAKATTYCREVIWSYWQFKERNSKFKDELMERQREELRRKKATEQTKQRAQRKKLDQSARKSRKNRRVKNQPQKSAKKQRRKNHGHRA</sequence>
<feature type="compositionally biased region" description="Basic residues" evidence="1">
    <location>
        <begin position="277"/>
        <end position="305"/>
    </location>
</feature>
<dbReference type="GO" id="GO:0005727">
    <property type="term" value="C:extrachromosomal circular DNA"/>
    <property type="evidence" value="ECO:0007669"/>
    <property type="project" value="InterPro"/>
</dbReference>
<dbReference type="AlphaFoldDB" id="A0A7J5TLL5"/>
<feature type="domain" description="Plasmid replication protein origin binding" evidence="2">
    <location>
        <begin position="55"/>
        <end position="170"/>
    </location>
</feature>